<gene>
    <name evidence="1" type="ORF">LCGC14_2532350</name>
</gene>
<protein>
    <submittedName>
        <fullName evidence="1">Uncharacterized protein</fullName>
    </submittedName>
</protein>
<sequence length="68" mass="7664">MKLPFWLDPKAEIAIIEASEEAAKQYGHRFSSDFITLTEEHMAALRAGKMLAWSDSEYSTFVVLEAAL</sequence>
<organism evidence="1">
    <name type="scientific">marine sediment metagenome</name>
    <dbReference type="NCBI Taxonomy" id="412755"/>
    <lineage>
        <taxon>unclassified sequences</taxon>
        <taxon>metagenomes</taxon>
        <taxon>ecological metagenomes</taxon>
    </lineage>
</organism>
<name>A0A0F9AT67_9ZZZZ</name>
<comment type="caution">
    <text evidence="1">The sequence shown here is derived from an EMBL/GenBank/DDBJ whole genome shotgun (WGS) entry which is preliminary data.</text>
</comment>
<evidence type="ECO:0000313" key="1">
    <source>
        <dbReference type="EMBL" id="KKL12779.1"/>
    </source>
</evidence>
<accession>A0A0F9AT67</accession>
<dbReference type="AlphaFoldDB" id="A0A0F9AT67"/>
<dbReference type="EMBL" id="LAZR01041123">
    <property type="protein sequence ID" value="KKL12779.1"/>
    <property type="molecule type" value="Genomic_DNA"/>
</dbReference>
<proteinExistence type="predicted"/>
<reference evidence="1" key="1">
    <citation type="journal article" date="2015" name="Nature">
        <title>Complex archaea that bridge the gap between prokaryotes and eukaryotes.</title>
        <authorList>
            <person name="Spang A."/>
            <person name="Saw J.H."/>
            <person name="Jorgensen S.L."/>
            <person name="Zaremba-Niedzwiedzka K."/>
            <person name="Martijn J."/>
            <person name="Lind A.E."/>
            <person name="van Eijk R."/>
            <person name="Schleper C."/>
            <person name="Guy L."/>
            <person name="Ettema T.J."/>
        </authorList>
    </citation>
    <scope>NUCLEOTIDE SEQUENCE</scope>
</reference>